<dbReference type="Proteomes" id="UP001205843">
    <property type="component" value="Unassembled WGS sequence"/>
</dbReference>
<protein>
    <submittedName>
        <fullName evidence="1">Uncharacterized protein</fullName>
    </submittedName>
</protein>
<gene>
    <name evidence="1" type="ORF">J2T57_002694</name>
</gene>
<organism evidence="1 2">
    <name type="scientific">Natronocella acetinitrilica</name>
    <dbReference type="NCBI Taxonomy" id="414046"/>
    <lineage>
        <taxon>Bacteria</taxon>
        <taxon>Pseudomonadati</taxon>
        <taxon>Pseudomonadota</taxon>
        <taxon>Gammaproteobacteria</taxon>
        <taxon>Chromatiales</taxon>
        <taxon>Ectothiorhodospiraceae</taxon>
        <taxon>Natronocella</taxon>
    </lineage>
</organism>
<dbReference type="EMBL" id="JALJXV010000006">
    <property type="protein sequence ID" value="MCP1675544.1"/>
    <property type="molecule type" value="Genomic_DNA"/>
</dbReference>
<name>A0AAE3KCA1_9GAMM</name>
<keyword evidence="2" id="KW-1185">Reference proteome</keyword>
<reference evidence="1" key="1">
    <citation type="submission" date="2022-03" db="EMBL/GenBank/DDBJ databases">
        <title>Genomic Encyclopedia of Type Strains, Phase III (KMG-III): the genomes of soil and plant-associated and newly described type strains.</title>
        <authorList>
            <person name="Whitman W."/>
        </authorList>
    </citation>
    <scope>NUCLEOTIDE SEQUENCE</scope>
    <source>
        <strain evidence="1">ANL 6-2</strain>
    </source>
</reference>
<sequence length="43" mass="4648">MQRLLIIVGVALLLGAGSVLAGNEVEFVYHDGRHVATEIELED</sequence>
<dbReference type="RefSeq" id="WP_301289381.1">
    <property type="nucleotide sequence ID" value="NZ_JALJXV010000006.1"/>
</dbReference>
<proteinExistence type="predicted"/>
<dbReference type="AlphaFoldDB" id="A0AAE3KCA1"/>
<comment type="caution">
    <text evidence="1">The sequence shown here is derived from an EMBL/GenBank/DDBJ whole genome shotgun (WGS) entry which is preliminary data.</text>
</comment>
<evidence type="ECO:0000313" key="1">
    <source>
        <dbReference type="EMBL" id="MCP1675544.1"/>
    </source>
</evidence>
<evidence type="ECO:0000313" key="2">
    <source>
        <dbReference type="Proteomes" id="UP001205843"/>
    </source>
</evidence>
<accession>A0AAE3KCA1</accession>